<organism evidence="2 3">
    <name type="scientific">Durusdinium trenchii</name>
    <dbReference type="NCBI Taxonomy" id="1381693"/>
    <lineage>
        <taxon>Eukaryota</taxon>
        <taxon>Sar</taxon>
        <taxon>Alveolata</taxon>
        <taxon>Dinophyceae</taxon>
        <taxon>Suessiales</taxon>
        <taxon>Symbiodiniaceae</taxon>
        <taxon>Durusdinium</taxon>
    </lineage>
</organism>
<keyword evidence="1" id="KW-0175">Coiled coil</keyword>
<name>A0ABP0NVZ2_9DINO</name>
<dbReference type="EMBL" id="CAXAMN010022129">
    <property type="protein sequence ID" value="CAK9066620.1"/>
    <property type="molecule type" value="Genomic_DNA"/>
</dbReference>
<dbReference type="Proteomes" id="UP001642484">
    <property type="component" value="Unassembled WGS sequence"/>
</dbReference>
<protein>
    <submittedName>
        <fullName evidence="2">Uncharacterized protein</fullName>
    </submittedName>
</protein>
<evidence type="ECO:0000313" key="3">
    <source>
        <dbReference type="Proteomes" id="UP001642484"/>
    </source>
</evidence>
<sequence>MKHGTHGTSRSSLKEQREQIRTAIAQCRWQIERVQQELAFALKQEGLAQQKLKKAEEAFHKQLSSISPPPSRHNNTKGLVASLQVLRRQCDDLERSLSFDLFERWRRRVDWELHAGGYVEQANSIGPLGPDQGWAPALELRMKISSTKKAHERMAALERELLEAQRRLLQLRSRTCGIPQETRDLHSQLAEERRL</sequence>
<evidence type="ECO:0000256" key="1">
    <source>
        <dbReference type="SAM" id="Coils"/>
    </source>
</evidence>
<feature type="coiled-coil region" evidence="1">
    <location>
        <begin position="147"/>
        <end position="174"/>
    </location>
</feature>
<reference evidence="2 3" key="1">
    <citation type="submission" date="2024-02" db="EMBL/GenBank/DDBJ databases">
        <authorList>
            <person name="Chen Y."/>
            <person name="Shah S."/>
            <person name="Dougan E. K."/>
            <person name="Thang M."/>
            <person name="Chan C."/>
        </authorList>
    </citation>
    <scope>NUCLEOTIDE SEQUENCE [LARGE SCALE GENOMIC DNA]</scope>
</reference>
<keyword evidence="3" id="KW-1185">Reference proteome</keyword>
<comment type="caution">
    <text evidence="2">The sequence shown here is derived from an EMBL/GenBank/DDBJ whole genome shotgun (WGS) entry which is preliminary data.</text>
</comment>
<evidence type="ECO:0000313" key="2">
    <source>
        <dbReference type="EMBL" id="CAK9066620.1"/>
    </source>
</evidence>
<accession>A0ABP0NVZ2</accession>
<gene>
    <name evidence="2" type="ORF">CCMP2556_LOCUS32737</name>
</gene>
<proteinExistence type="predicted"/>
<feature type="coiled-coil region" evidence="1">
    <location>
        <begin position="17"/>
        <end position="44"/>
    </location>
</feature>